<proteinExistence type="predicted"/>
<gene>
    <name evidence="2" type="ORF">B0T14DRAFT_139864</name>
</gene>
<accession>A0AA39X5C5</accession>
<organism evidence="2 3">
    <name type="scientific">Immersiella caudata</name>
    <dbReference type="NCBI Taxonomy" id="314043"/>
    <lineage>
        <taxon>Eukaryota</taxon>
        <taxon>Fungi</taxon>
        <taxon>Dikarya</taxon>
        <taxon>Ascomycota</taxon>
        <taxon>Pezizomycotina</taxon>
        <taxon>Sordariomycetes</taxon>
        <taxon>Sordariomycetidae</taxon>
        <taxon>Sordariales</taxon>
        <taxon>Lasiosphaeriaceae</taxon>
        <taxon>Immersiella</taxon>
    </lineage>
</organism>
<evidence type="ECO:0000313" key="3">
    <source>
        <dbReference type="Proteomes" id="UP001175000"/>
    </source>
</evidence>
<comment type="caution">
    <text evidence="2">The sequence shown here is derived from an EMBL/GenBank/DDBJ whole genome shotgun (WGS) entry which is preliminary data.</text>
</comment>
<sequence>MSGGKHTANRSGQTCSPLPAPAPVACLELLSPSLGSVSRHSSDRAHVDPGFLLLRNGSWSSGDKRRFRPAVEPAQGSGTQQPPWLAPADGVPSGQLVRPKSRGNPHAPRMSRFGGSSPAPMCCQVFLASP</sequence>
<dbReference type="Proteomes" id="UP001175000">
    <property type="component" value="Unassembled WGS sequence"/>
</dbReference>
<keyword evidence="3" id="KW-1185">Reference proteome</keyword>
<protein>
    <submittedName>
        <fullName evidence="2">Uncharacterized protein</fullName>
    </submittedName>
</protein>
<dbReference type="AlphaFoldDB" id="A0AA39X5C5"/>
<dbReference type="EMBL" id="JAULSU010000002">
    <property type="protein sequence ID" value="KAK0627613.1"/>
    <property type="molecule type" value="Genomic_DNA"/>
</dbReference>
<feature type="region of interest" description="Disordered" evidence="1">
    <location>
        <begin position="58"/>
        <end position="115"/>
    </location>
</feature>
<evidence type="ECO:0000313" key="2">
    <source>
        <dbReference type="EMBL" id="KAK0627613.1"/>
    </source>
</evidence>
<name>A0AA39X5C5_9PEZI</name>
<evidence type="ECO:0000256" key="1">
    <source>
        <dbReference type="SAM" id="MobiDB-lite"/>
    </source>
</evidence>
<reference evidence="2" key="1">
    <citation type="submission" date="2023-06" db="EMBL/GenBank/DDBJ databases">
        <title>Genome-scale phylogeny and comparative genomics of the fungal order Sordariales.</title>
        <authorList>
            <consortium name="Lawrence Berkeley National Laboratory"/>
            <person name="Hensen N."/>
            <person name="Bonometti L."/>
            <person name="Westerberg I."/>
            <person name="Brannstrom I.O."/>
            <person name="Guillou S."/>
            <person name="Cros-Aarteil S."/>
            <person name="Calhoun S."/>
            <person name="Haridas S."/>
            <person name="Kuo A."/>
            <person name="Mondo S."/>
            <person name="Pangilinan J."/>
            <person name="Riley R."/>
            <person name="Labutti K."/>
            <person name="Andreopoulos B."/>
            <person name="Lipzen A."/>
            <person name="Chen C."/>
            <person name="Yanf M."/>
            <person name="Daum C."/>
            <person name="Ng V."/>
            <person name="Clum A."/>
            <person name="Steindorff A."/>
            <person name="Ohm R."/>
            <person name="Martin F."/>
            <person name="Silar P."/>
            <person name="Natvig D."/>
            <person name="Lalanne C."/>
            <person name="Gautier V."/>
            <person name="Ament-Velasquez S.L."/>
            <person name="Kruys A."/>
            <person name="Hutchinson M.I."/>
            <person name="Powell A.J."/>
            <person name="Barry K."/>
            <person name="Miller A.N."/>
            <person name="Grigoriev I.V."/>
            <person name="Debuchy R."/>
            <person name="Gladieux P."/>
            <person name="Thoren M.H."/>
            <person name="Johannesson H."/>
        </authorList>
    </citation>
    <scope>NUCLEOTIDE SEQUENCE</scope>
    <source>
        <strain evidence="2">CBS 606.72</strain>
    </source>
</reference>